<dbReference type="Pfam" id="PF07654">
    <property type="entry name" value="C1-set"/>
    <property type="match status" value="1"/>
</dbReference>
<dbReference type="InterPro" id="IPR011161">
    <property type="entry name" value="MHC_I-like_Ag-recog"/>
</dbReference>
<dbReference type="InterPro" id="IPR011162">
    <property type="entry name" value="MHC_I/II-like_Ag-recog"/>
</dbReference>
<feature type="region of interest" description="Disordered" evidence="11">
    <location>
        <begin position="452"/>
        <end position="482"/>
    </location>
</feature>
<evidence type="ECO:0000256" key="1">
    <source>
        <dbReference type="ARBA" id="ARBA00002297"/>
    </source>
</evidence>
<dbReference type="InterPro" id="IPR013783">
    <property type="entry name" value="Ig-like_fold"/>
</dbReference>
<accession>A0ABK0LAJ8</accession>
<dbReference type="InterPro" id="IPR010579">
    <property type="entry name" value="MHC_I_a_C"/>
</dbReference>
<evidence type="ECO:0000256" key="12">
    <source>
        <dbReference type="SAM" id="Phobius"/>
    </source>
</evidence>
<evidence type="ECO:0000256" key="9">
    <source>
        <dbReference type="ARBA" id="ARBA00023180"/>
    </source>
</evidence>
<organism evidence="14 15">
    <name type="scientific">Rattus norvegicus</name>
    <name type="common">Rat</name>
    <dbReference type="NCBI Taxonomy" id="10116"/>
    <lineage>
        <taxon>Eukaryota</taxon>
        <taxon>Metazoa</taxon>
        <taxon>Chordata</taxon>
        <taxon>Craniata</taxon>
        <taxon>Vertebrata</taxon>
        <taxon>Euteleostomi</taxon>
        <taxon>Mammalia</taxon>
        <taxon>Eutheria</taxon>
        <taxon>Euarchontoglires</taxon>
        <taxon>Glires</taxon>
        <taxon>Rodentia</taxon>
        <taxon>Myomorpha</taxon>
        <taxon>Muroidea</taxon>
        <taxon>Muridae</taxon>
        <taxon>Murinae</taxon>
        <taxon>Rattus</taxon>
    </lineage>
</organism>
<dbReference type="InterPro" id="IPR007110">
    <property type="entry name" value="Ig-like_dom"/>
</dbReference>
<dbReference type="PANTHER" id="PTHR16675:SF251">
    <property type="entry name" value="HLA CLASS I HISTOCOMPATIBILITY ANTIGEN, C ALPHA CHAIN"/>
    <property type="match status" value="1"/>
</dbReference>
<sequence length="482" mass="53847">MTRWQVSLPLGAVNPVNQSASLEALVVKSKQSDGLSQVWDLRWGQGHLTLCSCCWWPPWPRPSPARVSAGSGGKRPLRGEARAAPRKPGHRVAHQTPAPSPPASRARRPAPRPAREPARDPGRRSGSHRAPPPGSHSLWYFTSALSWPGLGEPRFISVRYVDDTEFVRFDSGSENPRYEPRAPWMEREGPEYWEQQTRRAKGNQQTFQVNLRTALRYYNQSEDRSHTIQRMYGCDMGSDRSLLRGYEQYAYDGRDYIALNEDLKTWTAADVAAQITRNKWDQAGVAERRRAYLEGTCVKWLRRYLEHGKETLLRSDPPKAHVTLHPRPEGGVTLRCWALGFYPADITLTWQLNGEDLTQDMELVETRPAGDGTFQKWAAVVVPLGKEQNYTCLVEHEGLPEPLTLRWEAPPGTDSNMETKVIYVVLGAVAMIGAVAVIGAVVAVVRRRRRKRNTGGTGGDYAPAPGSDSCQSSDVSLADCEA</sequence>
<comment type="similarity">
    <text evidence="3 10">Belongs to the MHC class I family.</text>
</comment>
<feature type="compositionally biased region" description="Basic residues" evidence="11">
    <location>
        <begin position="84"/>
        <end position="93"/>
    </location>
</feature>
<comment type="subcellular location">
    <subcellularLocation>
        <location evidence="2">Membrane</location>
        <topology evidence="2">Single-pass type I membrane protein</topology>
    </subcellularLocation>
</comment>
<evidence type="ECO:0007829" key="16">
    <source>
        <dbReference type="PeptideAtlas" id="A0ABK0LAJ8"/>
    </source>
</evidence>
<protein>
    <recommendedName>
        <fullName evidence="13">Ig-like domain-containing protein</fullName>
    </recommendedName>
</protein>
<evidence type="ECO:0000256" key="3">
    <source>
        <dbReference type="ARBA" id="ARBA00006909"/>
    </source>
</evidence>
<feature type="domain" description="Ig-like" evidence="13">
    <location>
        <begin position="318"/>
        <end position="406"/>
    </location>
</feature>
<dbReference type="Gene3D" id="2.60.40.10">
    <property type="entry name" value="Immunoglobulins"/>
    <property type="match status" value="1"/>
</dbReference>
<feature type="compositionally biased region" description="Basic and acidic residues" evidence="11">
    <location>
        <begin position="113"/>
        <end position="123"/>
    </location>
</feature>
<reference evidence="14" key="3">
    <citation type="submission" date="2025-09" db="UniProtKB">
        <authorList>
            <consortium name="Ensembl"/>
        </authorList>
    </citation>
    <scope>IDENTIFICATION</scope>
    <source>
        <strain evidence="14">Brown Norway</strain>
    </source>
</reference>
<dbReference type="InterPro" id="IPR036179">
    <property type="entry name" value="Ig-like_dom_sf"/>
</dbReference>
<dbReference type="InterPro" id="IPR001039">
    <property type="entry name" value="MHC_I_a_a1/a2"/>
</dbReference>
<keyword evidence="5 12" id="KW-0812">Transmembrane</keyword>
<dbReference type="PANTHER" id="PTHR16675">
    <property type="entry name" value="MHC CLASS I-RELATED"/>
    <property type="match status" value="1"/>
</dbReference>
<reference evidence="14" key="2">
    <citation type="submission" date="2025-08" db="UniProtKB">
        <authorList>
            <consortium name="Ensembl"/>
        </authorList>
    </citation>
    <scope>IDENTIFICATION</scope>
    <source>
        <strain evidence="14">Brown Norway</strain>
    </source>
</reference>
<evidence type="ECO:0000256" key="2">
    <source>
        <dbReference type="ARBA" id="ARBA00004479"/>
    </source>
</evidence>
<dbReference type="PRINTS" id="PR01638">
    <property type="entry name" value="MHCCLASSI"/>
</dbReference>
<dbReference type="PROSITE" id="PS00290">
    <property type="entry name" value="IG_MHC"/>
    <property type="match status" value="1"/>
</dbReference>
<keyword evidence="6" id="KW-0391">Immunity</keyword>
<comment type="function">
    <text evidence="1">Involved in the presentation of foreign antigens to the immune system.</text>
</comment>
<feature type="region of interest" description="Disordered" evidence="11">
    <location>
        <begin position="64"/>
        <end position="135"/>
    </location>
</feature>
<name>A0ABK0LAJ8_RAT</name>
<reference evidence="14" key="1">
    <citation type="submission" date="2024-01" db="EMBL/GenBank/DDBJ databases">
        <title>GRCr8: a new rat reference genome assembly contstructed from accurate long reads and long range scaffolding.</title>
        <authorList>
            <person name="Doris P.A."/>
            <person name="Kalbfleisch T."/>
            <person name="Li K."/>
            <person name="Howe K."/>
            <person name="Wood J."/>
        </authorList>
    </citation>
    <scope>NUCLEOTIDE SEQUENCE [LARGE SCALE GENOMIC DNA]</scope>
    <source>
        <strain evidence="14">Brown Norway</strain>
    </source>
</reference>
<keyword evidence="7 12" id="KW-1133">Transmembrane helix</keyword>
<evidence type="ECO:0000256" key="5">
    <source>
        <dbReference type="ARBA" id="ARBA00022692"/>
    </source>
</evidence>
<proteinExistence type="evidence at protein level"/>
<evidence type="ECO:0000313" key="15">
    <source>
        <dbReference type="Proteomes" id="UP000002494"/>
    </source>
</evidence>
<keyword evidence="9" id="KW-0325">Glycoprotein</keyword>
<evidence type="ECO:0000256" key="10">
    <source>
        <dbReference type="RuleBase" id="RU004439"/>
    </source>
</evidence>
<evidence type="ECO:0000256" key="6">
    <source>
        <dbReference type="ARBA" id="ARBA00022859"/>
    </source>
</evidence>
<dbReference type="Gene3D" id="3.30.500.10">
    <property type="entry name" value="MHC class I-like antigen recognition-like"/>
    <property type="match status" value="1"/>
</dbReference>
<feature type="transmembrane region" description="Helical" evidence="12">
    <location>
        <begin position="421"/>
        <end position="445"/>
    </location>
</feature>
<evidence type="ECO:0000256" key="7">
    <source>
        <dbReference type="ARBA" id="ARBA00022989"/>
    </source>
</evidence>
<dbReference type="InterPro" id="IPR037055">
    <property type="entry name" value="MHC_I-like_Ag-recog_sf"/>
</dbReference>
<dbReference type="SMART" id="SM00407">
    <property type="entry name" value="IGc1"/>
    <property type="match status" value="1"/>
</dbReference>
<dbReference type="SUPFAM" id="SSF48726">
    <property type="entry name" value="Immunoglobulin"/>
    <property type="match status" value="1"/>
</dbReference>
<keyword evidence="4" id="KW-0490">MHC I</keyword>
<evidence type="ECO:0000256" key="4">
    <source>
        <dbReference type="ARBA" id="ARBA00022451"/>
    </source>
</evidence>
<dbReference type="Ensembl" id="ENSRNOT00000120368.2">
    <property type="protein sequence ID" value="ENSRNOP00000098053.2"/>
    <property type="gene ID" value="ENSRNOG00000062487.3"/>
</dbReference>
<evidence type="ECO:0000259" key="13">
    <source>
        <dbReference type="PROSITE" id="PS50835"/>
    </source>
</evidence>
<keyword evidence="8 12" id="KW-0472">Membrane</keyword>
<dbReference type="InterPro" id="IPR003006">
    <property type="entry name" value="Ig/MHC_CS"/>
</dbReference>
<keyword evidence="15" id="KW-1185">Reference proteome</keyword>
<dbReference type="SUPFAM" id="SSF54452">
    <property type="entry name" value="MHC antigen-recognition domain"/>
    <property type="match status" value="1"/>
</dbReference>
<dbReference type="InterPro" id="IPR050208">
    <property type="entry name" value="MHC_class-I_related"/>
</dbReference>
<dbReference type="PROSITE" id="PS50835">
    <property type="entry name" value="IG_LIKE"/>
    <property type="match status" value="1"/>
</dbReference>
<dbReference type="Pfam" id="PF06623">
    <property type="entry name" value="MHC_I_C"/>
    <property type="match status" value="1"/>
</dbReference>
<evidence type="ECO:0000256" key="8">
    <source>
        <dbReference type="ARBA" id="ARBA00023136"/>
    </source>
</evidence>
<dbReference type="Pfam" id="PF00129">
    <property type="entry name" value="MHC_I"/>
    <property type="match status" value="1"/>
</dbReference>
<dbReference type="GeneTree" id="ENSGT01120000271826"/>
<evidence type="ECO:0000313" key="14">
    <source>
        <dbReference type="Ensembl" id="ENSRNOP00000098053.2"/>
    </source>
</evidence>
<keyword evidence="16" id="KW-1267">Proteomics identification</keyword>
<dbReference type="InterPro" id="IPR003597">
    <property type="entry name" value="Ig_C1-set"/>
</dbReference>
<dbReference type="Proteomes" id="UP000002494">
    <property type="component" value="Chromosome 20"/>
</dbReference>
<evidence type="ECO:0000256" key="11">
    <source>
        <dbReference type="SAM" id="MobiDB-lite"/>
    </source>
</evidence>